<protein>
    <submittedName>
        <fullName evidence="1">Conserved protein</fullName>
    </submittedName>
</protein>
<accession>A6ZXH0</accession>
<gene>
    <name evidence="1" type="ORF">SCY_0758</name>
</gene>
<reference evidence="1 2" key="1">
    <citation type="journal article" date="2007" name="Proc. Natl. Acad. Sci. U.S.A.">
        <title>Genome sequencing and comparative analysis of Saccharomyces cerevisiae strain YJM789.</title>
        <authorList>
            <person name="Wei W."/>
            <person name="McCusker J.H."/>
            <person name="Hyman R.W."/>
            <person name="Jones T."/>
            <person name="Ning Y."/>
            <person name="Cao Z."/>
            <person name="Gu Z."/>
            <person name="Bruno D."/>
            <person name="Miranda M."/>
            <person name="Nguyen M."/>
            <person name="Wilhelmy J."/>
            <person name="Komp C."/>
            <person name="Tamse R."/>
            <person name="Wang X."/>
            <person name="Jia P."/>
            <person name="Luedi P."/>
            <person name="Oefner P.J."/>
            <person name="David L."/>
            <person name="Dietrich F.S."/>
            <person name="Li Y."/>
            <person name="Davis R.W."/>
            <person name="Steinmetz L.M."/>
        </authorList>
    </citation>
    <scope>NUCLEOTIDE SEQUENCE [LARGE SCALE GENOMIC DNA]</scope>
    <source>
        <strain evidence="1 2">YJM789</strain>
    </source>
</reference>
<name>A6ZXH0_YEAS7</name>
<dbReference type="AlphaFoldDB" id="A6ZXH0"/>
<organism evidence="1 2">
    <name type="scientific">Saccharomyces cerevisiae (strain YJM789)</name>
    <name type="common">Baker's yeast</name>
    <dbReference type="NCBI Taxonomy" id="307796"/>
    <lineage>
        <taxon>Eukaryota</taxon>
        <taxon>Fungi</taxon>
        <taxon>Dikarya</taxon>
        <taxon>Ascomycota</taxon>
        <taxon>Saccharomycotina</taxon>
        <taxon>Saccharomycetes</taxon>
        <taxon>Saccharomycetales</taxon>
        <taxon>Saccharomycetaceae</taxon>
        <taxon>Saccharomyces</taxon>
    </lineage>
</organism>
<evidence type="ECO:0000313" key="1">
    <source>
        <dbReference type="EMBL" id="EDN60200.1"/>
    </source>
</evidence>
<dbReference type="HOGENOM" id="CLU_3242408_0_0_1"/>
<evidence type="ECO:0000313" key="2">
    <source>
        <dbReference type="Proteomes" id="UP000007060"/>
    </source>
</evidence>
<dbReference type="EMBL" id="AAFW02000145">
    <property type="protein sequence ID" value="EDN60200.1"/>
    <property type="molecule type" value="Genomic_DNA"/>
</dbReference>
<comment type="caution">
    <text evidence="1">The sequence shown here is derived from an EMBL/GenBank/DDBJ whole genome shotgun (WGS) entry which is preliminary data.</text>
</comment>
<proteinExistence type="predicted"/>
<dbReference type="Proteomes" id="UP000007060">
    <property type="component" value="Unassembled WGS sequence"/>
</dbReference>
<sequence length="43" mass="5144">MYNQIINTFIDDRLFLQTPMLQSPISSKIVLSFFLRNFFPSLF</sequence>